<protein>
    <submittedName>
        <fullName evidence="10">ABC-type polysaccharide/polyol phosphate export permease</fullName>
    </submittedName>
</protein>
<keyword evidence="11" id="KW-1185">Reference proteome</keyword>
<gene>
    <name evidence="10" type="ORF">J2Z79_001270</name>
</gene>
<dbReference type="PANTHER" id="PTHR30413:SF10">
    <property type="entry name" value="CAPSULE POLYSACCHARIDE EXPORT INNER-MEMBRANE PROTEIN CTRC"/>
    <property type="match status" value="1"/>
</dbReference>
<dbReference type="Proteomes" id="UP001519289">
    <property type="component" value="Unassembled WGS sequence"/>
</dbReference>
<evidence type="ECO:0000256" key="1">
    <source>
        <dbReference type="ARBA" id="ARBA00004651"/>
    </source>
</evidence>
<feature type="transmembrane region" description="Helical" evidence="8">
    <location>
        <begin position="177"/>
        <end position="197"/>
    </location>
</feature>
<feature type="domain" description="ABC-2 type transporter transmembrane" evidence="9">
    <location>
        <begin position="17"/>
        <end position="168"/>
    </location>
</feature>
<reference evidence="10 11" key="1">
    <citation type="submission" date="2021-03" db="EMBL/GenBank/DDBJ databases">
        <title>Genomic Encyclopedia of Type Strains, Phase IV (KMG-IV): sequencing the most valuable type-strain genomes for metagenomic binning, comparative biology and taxonomic classification.</title>
        <authorList>
            <person name="Goeker M."/>
        </authorList>
    </citation>
    <scope>NUCLEOTIDE SEQUENCE [LARGE SCALE GENOMIC DNA]</scope>
    <source>
        <strain evidence="10 11">DSM 27138</strain>
    </source>
</reference>
<keyword evidence="3" id="KW-0813">Transport</keyword>
<sequence length="208" mass="22915">MLVFRPHMLAADSAYPVYVAGGIVVWNLLSSALSGGSKVFVSRAGVIRNINAPMMSHILHYVMLLNCRAIFQLPVVAVAFMLQNEPNFAVAWMAVPGYALVVLAVIPLTLITAITGARFRDLSNLISSTMRFLFFMSPVFWQPNGSNWRTSLALVNPLTYFLEVVRSPLLGVYPSGLSWLVVLSVAAVAWLVGIGALNRFRNDIVFWL</sequence>
<evidence type="ECO:0000313" key="10">
    <source>
        <dbReference type="EMBL" id="MBP2017884.1"/>
    </source>
</evidence>
<feature type="transmembrane region" description="Helical" evidence="8">
    <location>
        <begin position="15"/>
        <end position="37"/>
    </location>
</feature>
<comment type="caution">
    <text evidence="10">The sequence shown here is derived from an EMBL/GenBank/DDBJ whole genome shotgun (WGS) entry which is preliminary data.</text>
</comment>
<comment type="similarity">
    <text evidence="2">Belongs to the ABC-2 integral membrane protein family.</text>
</comment>
<dbReference type="EMBL" id="JAGGLG010000008">
    <property type="protein sequence ID" value="MBP2017884.1"/>
    <property type="molecule type" value="Genomic_DNA"/>
</dbReference>
<organism evidence="10 11">
    <name type="scientific">Symbiobacterium terraclitae</name>
    <dbReference type="NCBI Taxonomy" id="557451"/>
    <lineage>
        <taxon>Bacteria</taxon>
        <taxon>Bacillati</taxon>
        <taxon>Bacillota</taxon>
        <taxon>Clostridia</taxon>
        <taxon>Eubacteriales</taxon>
        <taxon>Symbiobacteriaceae</taxon>
        <taxon>Symbiobacterium</taxon>
    </lineage>
</organism>
<evidence type="ECO:0000259" key="9">
    <source>
        <dbReference type="Pfam" id="PF01061"/>
    </source>
</evidence>
<keyword evidence="4" id="KW-1003">Cell membrane</keyword>
<keyword evidence="5 8" id="KW-0812">Transmembrane</keyword>
<dbReference type="Pfam" id="PF01061">
    <property type="entry name" value="ABC2_membrane"/>
    <property type="match status" value="1"/>
</dbReference>
<feature type="transmembrane region" description="Helical" evidence="8">
    <location>
        <begin position="122"/>
        <end position="141"/>
    </location>
</feature>
<evidence type="ECO:0000256" key="8">
    <source>
        <dbReference type="SAM" id="Phobius"/>
    </source>
</evidence>
<evidence type="ECO:0000256" key="2">
    <source>
        <dbReference type="ARBA" id="ARBA00007783"/>
    </source>
</evidence>
<evidence type="ECO:0000256" key="4">
    <source>
        <dbReference type="ARBA" id="ARBA00022475"/>
    </source>
</evidence>
<comment type="subcellular location">
    <subcellularLocation>
        <location evidence="1">Cell membrane</location>
        <topology evidence="1">Multi-pass membrane protein</topology>
    </subcellularLocation>
</comment>
<feature type="transmembrane region" description="Helical" evidence="8">
    <location>
        <begin position="88"/>
        <end position="110"/>
    </location>
</feature>
<evidence type="ECO:0000256" key="6">
    <source>
        <dbReference type="ARBA" id="ARBA00022989"/>
    </source>
</evidence>
<name>A0ABS4JTV0_9FIRM</name>
<evidence type="ECO:0000256" key="3">
    <source>
        <dbReference type="ARBA" id="ARBA00022448"/>
    </source>
</evidence>
<evidence type="ECO:0000256" key="7">
    <source>
        <dbReference type="ARBA" id="ARBA00023136"/>
    </source>
</evidence>
<dbReference type="InterPro" id="IPR013525">
    <property type="entry name" value="ABC2_TM"/>
</dbReference>
<keyword evidence="7 8" id="KW-0472">Membrane</keyword>
<accession>A0ABS4JTV0</accession>
<proteinExistence type="inferred from homology"/>
<dbReference type="PANTHER" id="PTHR30413">
    <property type="entry name" value="INNER MEMBRANE TRANSPORT PERMEASE"/>
    <property type="match status" value="1"/>
</dbReference>
<evidence type="ECO:0000256" key="5">
    <source>
        <dbReference type="ARBA" id="ARBA00022692"/>
    </source>
</evidence>
<feature type="transmembrane region" description="Helical" evidence="8">
    <location>
        <begin position="58"/>
        <end position="82"/>
    </location>
</feature>
<evidence type="ECO:0000313" key="11">
    <source>
        <dbReference type="Proteomes" id="UP001519289"/>
    </source>
</evidence>
<keyword evidence="6 8" id="KW-1133">Transmembrane helix</keyword>